<proteinExistence type="inferred from homology"/>
<dbReference type="Proteomes" id="UP000290572">
    <property type="component" value="Unassembled WGS sequence"/>
</dbReference>
<evidence type="ECO:0000256" key="7">
    <source>
        <dbReference type="RuleBase" id="RU364131"/>
    </source>
</evidence>
<dbReference type="GO" id="GO:0017080">
    <property type="term" value="F:sodium channel regulator activity"/>
    <property type="evidence" value="ECO:0007669"/>
    <property type="project" value="TreeGrafter"/>
</dbReference>
<comment type="caution">
    <text evidence="8">The sequence shown here is derived from an EMBL/GenBank/DDBJ whole genome shotgun (WGS) entry which is preliminary data.</text>
</comment>
<keyword evidence="4 7" id="KW-0812">Transmembrane</keyword>
<dbReference type="Pfam" id="PF02038">
    <property type="entry name" value="ATP1G1_PLM_MAT8"/>
    <property type="match status" value="1"/>
</dbReference>
<dbReference type="FunFam" id="1.20.5.780:FF:000008">
    <property type="entry name" value="FXYD domain-containing ion transport regulator"/>
    <property type="match status" value="1"/>
</dbReference>
<keyword evidence="7" id="KW-0732">Signal</keyword>
<reference evidence="8 9" key="1">
    <citation type="submission" date="2018-03" db="EMBL/GenBank/DDBJ databases">
        <title>Draft genome sequence of Rohu Carp (Labeo rohita).</title>
        <authorList>
            <person name="Das P."/>
            <person name="Kushwaha B."/>
            <person name="Joshi C.G."/>
            <person name="Kumar D."/>
            <person name="Nagpure N.S."/>
            <person name="Sahoo L."/>
            <person name="Das S.P."/>
            <person name="Bit A."/>
            <person name="Patnaik S."/>
            <person name="Meher P.K."/>
            <person name="Jayasankar P."/>
            <person name="Koringa P.G."/>
            <person name="Patel N.V."/>
            <person name="Hinsu A.T."/>
            <person name="Kumar R."/>
            <person name="Pandey M."/>
            <person name="Agarwal S."/>
            <person name="Srivastava S."/>
            <person name="Singh M."/>
            <person name="Iquebal M.A."/>
            <person name="Jaiswal S."/>
            <person name="Angadi U.B."/>
            <person name="Kumar N."/>
            <person name="Raza M."/>
            <person name="Shah T.M."/>
            <person name="Rai A."/>
            <person name="Jena J.K."/>
        </authorList>
    </citation>
    <scope>NUCLEOTIDE SEQUENCE [LARGE SCALE GENOMIC DNA]</scope>
    <source>
        <strain evidence="8">DASCIFA01</strain>
        <tissue evidence="8">Testis</tissue>
    </source>
</reference>
<dbReference type="Gene3D" id="1.20.5.780">
    <property type="entry name" value="Single helix bin"/>
    <property type="match status" value="1"/>
</dbReference>
<comment type="similarity">
    <text evidence="2 7">Belongs to the FXYD family.</text>
</comment>
<dbReference type="InterPro" id="IPR000272">
    <property type="entry name" value="Ion-transport_regulator_FXYD"/>
</dbReference>
<evidence type="ECO:0000256" key="3">
    <source>
        <dbReference type="ARBA" id="ARBA00022448"/>
    </source>
</evidence>
<accession>A0A498MMP8</accession>
<dbReference type="PANTHER" id="PTHR14132:SF14">
    <property type="entry name" value="FXYD DOMAIN-CONTAINING ION TRANSPORT REGULATOR 5"/>
    <property type="match status" value="1"/>
</dbReference>
<comment type="caution">
    <text evidence="7">Lacks conserved residue(s) required for the propagation of feature annotation.</text>
</comment>
<keyword evidence="7" id="KW-1133">Transmembrane helix</keyword>
<evidence type="ECO:0000256" key="5">
    <source>
        <dbReference type="ARBA" id="ARBA00023065"/>
    </source>
</evidence>
<dbReference type="EMBL" id="QBIY01012635">
    <property type="protein sequence ID" value="RXN20634.1"/>
    <property type="molecule type" value="Genomic_DNA"/>
</dbReference>
<dbReference type="PANTHER" id="PTHR14132">
    <property type="entry name" value="SODIUM/POTASSIUM-TRANSPORTING ATPASE SUBUNIT GAMMA"/>
    <property type="match status" value="1"/>
</dbReference>
<feature type="signal peptide" evidence="7">
    <location>
        <begin position="1"/>
        <end position="16"/>
    </location>
</feature>
<evidence type="ECO:0000256" key="4">
    <source>
        <dbReference type="ARBA" id="ARBA00022692"/>
    </source>
</evidence>
<name>A0A498MMP8_LABRO</name>
<dbReference type="GO" id="GO:0016020">
    <property type="term" value="C:membrane"/>
    <property type="evidence" value="ECO:0007669"/>
    <property type="project" value="UniProtKB-SubCell"/>
</dbReference>
<sequence>MWLLILVLQFASLTKGLNHFLVPQNLTSETGKTVTFECGVSGLGLEKIRFYILGPKVNDSVSCPGDKTKYLPAQSMKAYCYTKSIGDVAAWEVSGTSEDDNGTVFLCKVNTADDKIGHLYVYENDSYYAKLIGYVIGGFLAALITIIVAYVLLKRSEKVQHCFIFLALFGHAEANYEALRIGGLVFTALLVAGGVGVLCSEDDPFSFDYHRLRVGGLILAAVLCLIGITILLSGHCRCKFNQDKRRRTGSNAQAMLNDTGMTAIIYLCSLQPINRNMRPVLV</sequence>
<dbReference type="GO" id="GO:0006811">
    <property type="term" value="P:monoatomic ion transport"/>
    <property type="evidence" value="ECO:0007669"/>
    <property type="project" value="UniProtKB-KW"/>
</dbReference>
<dbReference type="GO" id="GO:0043269">
    <property type="term" value="P:regulation of monoatomic ion transport"/>
    <property type="evidence" value="ECO:0007669"/>
    <property type="project" value="InterPro"/>
</dbReference>
<feature type="transmembrane region" description="Helical" evidence="7">
    <location>
        <begin position="217"/>
        <end position="236"/>
    </location>
</feature>
<keyword evidence="9" id="KW-1185">Reference proteome</keyword>
<evidence type="ECO:0000313" key="8">
    <source>
        <dbReference type="EMBL" id="RXN20634.1"/>
    </source>
</evidence>
<evidence type="ECO:0000256" key="6">
    <source>
        <dbReference type="ARBA" id="ARBA00023136"/>
    </source>
</evidence>
<feature type="transmembrane region" description="Helical" evidence="7">
    <location>
        <begin position="131"/>
        <end position="153"/>
    </location>
</feature>
<dbReference type="AlphaFoldDB" id="A0A498MMP8"/>
<keyword evidence="3 7" id="KW-0813">Transport</keyword>
<evidence type="ECO:0000256" key="1">
    <source>
        <dbReference type="ARBA" id="ARBA00004167"/>
    </source>
</evidence>
<feature type="chain" id="PRO_5019618100" description="FXYD domain-containing ion transport regulator" evidence="7">
    <location>
        <begin position="17"/>
        <end position="282"/>
    </location>
</feature>
<keyword evidence="5 7" id="KW-0406">Ion transport</keyword>
<organism evidence="8 9">
    <name type="scientific">Labeo rohita</name>
    <name type="common">Indian major carp</name>
    <name type="synonym">Cyprinus rohita</name>
    <dbReference type="NCBI Taxonomy" id="84645"/>
    <lineage>
        <taxon>Eukaryota</taxon>
        <taxon>Metazoa</taxon>
        <taxon>Chordata</taxon>
        <taxon>Craniata</taxon>
        <taxon>Vertebrata</taxon>
        <taxon>Euteleostomi</taxon>
        <taxon>Actinopterygii</taxon>
        <taxon>Neopterygii</taxon>
        <taxon>Teleostei</taxon>
        <taxon>Ostariophysi</taxon>
        <taxon>Cypriniformes</taxon>
        <taxon>Cyprinidae</taxon>
        <taxon>Labeoninae</taxon>
        <taxon>Labeonini</taxon>
        <taxon>Labeo</taxon>
    </lineage>
</organism>
<evidence type="ECO:0000313" key="9">
    <source>
        <dbReference type="Proteomes" id="UP000290572"/>
    </source>
</evidence>
<dbReference type="CDD" id="cd20328">
    <property type="entry name" value="FXYD3-like"/>
    <property type="match status" value="1"/>
</dbReference>
<evidence type="ECO:0000256" key="2">
    <source>
        <dbReference type="ARBA" id="ARBA00005948"/>
    </source>
</evidence>
<protein>
    <recommendedName>
        <fullName evidence="7">FXYD domain-containing ion transport regulator</fullName>
    </recommendedName>
</protein>
<gene>
    <name evidence="8" type="ORF">ROHU_024847</name>
</gene>
<dbReference type="STRING" id="84645.A0A498MMP8"/>
<keyword evidence="6 7" id="KW-0472">Membrane</keyword>
<comment type="subcellular location">
    <subcellularLocation>
        <location evidence="1">Membrane</location>
        <topology evidence="1">Single-pass membrane protein</topology>
    </subcellularLocation>
</comment>
<feature type="transmembrane region" description="Helical" evidence="7">
    <location>
        <begin position="178"/>
        <end position="197"/>
    </location>
</feature>